<feature type="domain" description="NfeD integral membrane" evidence="8">
    <location>
        <begin position="230"/>
        <end position="356"/>
    </location>
</feature>
<dbReference type="CDD" id="cd07021">
    <property type="entry name" value="Clp_protease_NfeD_like"/>
    <property type="match status" value="1"/>
</dbReference>
<sequence length="452" mass="48776">MNKFTKSFPAFLFTFFLLFSQAWAQKVYKVDIKEDIGPNAWRTMKRAHDRAVTEKADVFLMELNTFGGAVNFADSIRSALLGSSMRTIVYVNNNAASAGALISLAADDIYMHKGASLGAASVVNQSGDIMPEKYQSYMRGLMRATAEAKGRDPKIAEAFVDPEVSIPALKPDGKLLTLTASEAIKAGVVDAEVGGLDGLFQHAGLAGAGVVQHEITFVDQIIAFLINPMVSGLLILGIIGGIYFELQTPGIGFALVVAAVCATLFFAPLYLQGVADHWEIAVFLVGVVLLVLEVFVIPGFGVAGILGIICVLCGLAFSMVENDFLDFKLTRPGLLMNSFLIVTGAMVLAVVLMVLFGRNLLKSRAFRRLVLADEQQSAVGYTSSPQKANLIHKSGIAKTVLRPGGKIEIDGVWYDAVALDGFIDAGEEVYVEKHENYNLFVRKLSDKPKLQP</sequence>
<keyword evidence="10" id="KW-0378">Hydrolase</keyword>
<dbReference type="Pfam" id="PF01957">
    <property type="entry name" value="NfeD"/>
    <property type="match status" value="1"/>
</dbReference>
<dbReference type="InterPro" id="IPR056738">
    <property type="entry name" value="NfeD1b_N"/>
</dbReference>
<dbReference type="GO" id="GO:0008233">
    <property type="term" value="F:peptidase activity"/>
    <property type="evidence" value="ECO:0007669"/>
    <property type="project" value="UniProtKB-KW"/>
</dbReference>
<keyword evidence="6" id="KW-0732">Signal</keyword>
<dbReference type="InterPro" id="IPR056739">
    <property type="entry name" value="NfeD_membrane"/>
</dbReference>
<dbReference type="RefSeq" id="WP_148907435.1">
    <property type="nucleotide sequence ID" value="NZ_VNHX01000002.1"/>
</dbReference>
<dbReference type="GO" id="GO:0006508">
    <property type="term" value="P:proteolysis"/>
    <property type="evidence" value="ECO:0007669"/>
    <property type="project" value="UniProtKB-KW"/>
</dbReference>
<dbReference type="Proteomes" id="UP000325105">
    <property type="component" value="Unassembled WGS sequence"/>
</dbReference>
<feature type="transmembrane region" description="Helical" evidence="5">
    <location>
        <begin position="251"/>
        <end position="271"/>
    </location>
</feature>
<evidence type="ECO:0000256" key="3">
    <source>
        <dbReference type="ARBA" id="ARBA00022989"/>
    </source>
</evidence>
<gene>
    <name evidence="10" type="ORF">BC792_102216</name>
</gene>
<evidence type="ECO:0000259" key="7">
    <source>
        <dbReference type="Pfam" id="PF01957"/>
    </source>
</evidence>
<evidence type="ECO:0000259" key="9">
    <source>
        <dbReference type="Pfam" id="PF25145"/>
    </source>
</evidence>
<evidence type="ECO:0000256" key="5">
    <source>
        <dbReference type="SAM" id="Phobius"/>
    </source>
</evidence>
<evidence type="ECO:0000259" key="8">
    <source>
        <dbReference type="Pfam" id="PF24961"/>
    </source>
</evidence>
<feature type="transmembrane region" description="Helical" evidence="5">
    <location>
        <begin position="302"/>
        <end position="320"/>
    </location>
</feature>
<evidence type="ECO:0000313" key="10">
    <source>
        <dbReference type="EMBL" id="TYP97794.1"/>
    </source>
</evidence>
<evidence type="ECO:0000256" key="4">
    <source>
        <dbReference type="ARBA" id="ARBA00023136"/>
    </source>
</evidence>
<dbReference type="AlphaFoldDB" id="A0A5S5DQ37"/>
<dbReference type="InterPro" id="IPR002810">
    <property type="entry name" value="NfeD-like_C"/>
</dbReference>
<dbReference type="SUPFAM" id="SSF141322">
    <property type="entry name" value="NfeD domain-like"/>
    <property type="match status" value="1"/>
</dbReference>
<feature type="domain" description="NfeD1b N-terminal" evidence="9">
    <location>
        <begin position="26"/>
        <end position="211"/>
    </location>
</feature>
<feature type="transmembrane region" description="Helical" evidence="5">
    <location>
        <begin position="221"/>
        <end position="244"/>
    </location>
</feature>
<feature type="transmembrane region" description="Helical" evidence="5">
    <location>
        <begin position="340"/>
        <end position="361"/>
    </location>
</feature>
<keyword evidence="10" id="KW-0645">Protease</keyword>
<dbReference type="PANTHER" id="PTHR33507:SF3">
    <property type="entry name" value="INNER MEMBRANE PROTEIN YBBJ"/>
    <property type="match status" value="1"/>
</dbReference>
<dbReference type="InterPro" id="IPR029045">
    <property type="entry name" value="ClpP/crotonase-like_dom_sf"/>
</dbReference>
<keyword evidence="2 5" id="KW-0812">Transmembrane</keyword>
<dbReference type="EMBL" id="VNHX01000002">
    <property type="protein sequence ID" value="TYP97794.1"/>
    <property type="molecule type" value="Genomic_DNA"/>
</dbReference>
<dbReference type="Gene3D" id="3.90.226.10">
    <property type="entry name" value="2-enoyl-CoA Hydratase, Chain A, domain 1"/>
    <property type="match status" value="1"/>
</dbReference>
<comment type="subcellular location">
    <subcellularLocation>
        <location evidence="1">Membrane</location>
        <topology evidence="1">Multi-pass membrane protein</topology>
    </subcellularLocation>
</comment>
<reference evidence="10 11" key="1">
    <citation type="submission" date="2019-07" db="EMBL/GenBank/DDBJ databases">
        <title>Genomic Encyclopedia of Archaeal and Bacterial Type Strains, Phase II (KMG-II): from individual species to whole genera.</title>
        <authorList>
            <person name="Goeker M."/>
        </authorList>
    </citation>
    <scope>NUCLEOTIDE SEQUENCE [LARGE SCALE GENOMIC DNA]</scope>
    <source>
        <strain evidence="10 11">DSM 18850</strain>
    </source>
</reference>
<keyword evidence="4 5" id="KW-0472">Membrane</keyword>
<dbReference type="PANTHER" id="PTHR33507">
    <property type="entry name" value="INNER MEMBRANE PROTEIN YBBJ"/>
    <property type="match status" value="1"/>
</dbReference>
<evidence type="ECO:0000313" key="11">
    <source>
        <dbReference type="Proteomes" id="UP000325105"/>
    </source>
</evidence>
<comment type="caution">
    <text evidence="10">The sequence shown here is derived from an EMBL/GenBank/DDBJ whole genome shotgun (WGS) entry which is preliminary data.</text>
</comment>
<feature type="chain" id="PRO_5024398832" evidence="6">
    <location>
        <begin position="25"/>
        <end position="452"/>
    </location>
</feature>
<accession>A0A5S5DQ37</accession>
<keyword evidence="11" id="KW-1185">Reference proteome</keyword>
<organism evidence="10 11">
    <name type="scientific">Sphingobacterium allocomposti</name>
    <dbReference type="NCBI Taxonomy" id="415956"/>
    <lineage>
        <taxon>Bacteria</taxon>
        <taxon>Pseudomonadati</taxon>
        <taxon>Bacteroidota</taxon>
        <taxon>Sphingobacteriia</taxon>
        <taxon>Sphingobacteriales</taxon>
        <taxon>Sphingobacteriaceae</taxon>
        <taxon>Sphingobacterium</taxon>
    </lineage>
</organism>
<dbReference type="InterPro" id="IPR052165">
    <property type="entry name" value="Membrane_assoc_protease"/>
</dbReference>
<proteinExistence type="predicted"/>
<feature type="transmembrane region" description="Helical" evidence="5">
    <location>
        <begin position="277"/>
        <end position="295"/>
    </location>
</feature>
<protein>
    <submittedName>
        <fullName evidence="10">Membrane-bound serine protease (ClpP class)</fullName>
    </submittedName>
</protein>
<feature type="domain" description="NfeD-like C-terminal" evidence="7">
    <location>
        <begin position="389"/>
        <end position="443"/>
    </location>
</feature>
<dbReference type="InterPro" id="IPR012340">
    <property type="entry name" value="NA-bd_OB-fold"/>
</dbReference>
<dbReference type="OrthoDB" id="9806253at2"/>
<feature type="signal peptide" evidence="6">
    <location>
        <begin position="1"/>
        <end position="24"/>
    </location>
</feature>
<dbReference type="Gene3D" id="2.40.50.140">
    <property type="entry name" value="Nucleic acid-binding proteins"/>
    <property type="match status" value="1"/>
</dbReference>
<evidence type="ECO:0000256" key="1">
    <source>
        <dbReference type="ARBA" id="ARBA00004141"/>
    </source>
</evidence>
<name>A0A5S5DQ37_9SPHI</name>
<dbReference type="GO" id="GO:0005886">
    <property type="term" value="C:plasma membrane"/>
    <property type="evidence" value="ECO:0007669"/>
    <property type="project" value="TreeGrafter"/>
</dbReference>
<dbReference type="Pfam" id="PF25145">
    <property type="entry name" value="NfeD1b_N"/>
    <property type="match status" value="1"/>
</dbReference>
<dbReference type="SUPFAM" id="SSF52096">
    <property type="entry name" value="ClpP/crotonase"/>
    <property type="match status" value="1"/>
</dbReference>
<keyword evidence="3 5" id="KW-1133">Transmembrane helix</keyword>
<evidence type="ECO:0000256" key="6">
    <source>
        <dbReference type="SAM" id="SignalP"/>
    </source>
</evidence>
<evidence type="ECO:0000256" key="2">
    <source>
        <dbReference type="ARBA" id="ARBA00022692"/>
    </source>
</evidence>
<dbReference type="Pfam" id="PF24961">
    <property type="entry name" value="NfeD_membrane"/>
    <property type="match status" value="1"/>
</dbReference>